<evidence type="ECO:0000256" key="2">
    <source>
        <dbReference type="ARBA" id="ARBA00022801"/>
    </source>
</evidence>
<evidence type="ECO:0000256" key="4">
    <source>
        <dbReference type="SAM" id="MobiDB-lite"/>
    </source>
</evidence>
<dbReference type="Gene3D" id="1.10.1400.10">
    <property type="match status" value="1"/>
</dbReference>
<keyword evidence="6" id="KW-1185">Reference proteome</keyword>
<comment type="similarity">
    <text evidence="1">Belongs to the peptidase S45 family.</text>
</comment>
<evidence type="ECO:0000256" key="3">
    <source>
        <dbReference type="ARBA" id="ARBA00023145"/>
    </source>
</evidence>
<comment type="caution">
    <text evidence="5">The sequence shown here is derived from an EMBL/GenBank/DDBJ whole genome shotgun (WGS) entry which is preliminary data.</text>
</comment>
<dbReference type="InterPro" id="IPR023343">
    <property type="entry name" value="Penicillin_amidase_dom1"/>
</dbReference>
<dbReference type="GO" id="GO:0017000">
    <property type="term" value="P:antibiotic biosynthetic process"/>
    <property type="evidence" value="ECO:0007669"/>
    <property type="project" value="InterPro"/>
</dbReference>
<dbReference type="RefSeq" id="WP_227773571.1">
    <property type="nucleotide sequence ID" value="NZ_BAABKX010000018.1"/>
</dbReference>
<dbReference type="InterPro" id="IPR043146">
    <property type="entry name" value="Penicillin_amidase_N_B-knob"/>
</dbReference>
<sequence length="843" mass="93482">MTTRRSILKIGGGIAAGTIVSTKTLGYERDGAETDEVTIQRDEYGVAHVYAREANDAAPTFFGYGYATAEDRLYQLELSRRFYRGTVSAVLGSDWVEFDKASRQTHFTQTPLEEQITTQLDDEHRTVIRAFTDGINRYNEEVKDGGREWHEGFVDAGFEPDGWVMEDVAGVFVGTMAYFSGFQLETLGATVLEQLRETHSEREAMALFRDLQWGDDPGAPTSTEQSGEGYVPPYEKAGALHEHQRGADSMGGDSVGGRSNRITGGDFKIPNDAAAVHEAEMDRIGTVAQGLDGLGLPIKLGSNALAVHGDATESGDPLLMGGPQMGFSTPSVMYEIGLHGPDFDVSGATVTGYPFVMFGHNGNGAFTSTAGIDNSIQTFVESIVPRDEAADQYEFRRELRDINEREETIPVADASDETVTLRWTHHGTITQYRPDAGEALAQTRGFEGRDMNCWRAFYDAQFASNVHEYGEAAQRCDYALNFVWAGGDDIGYFHLGRYPDAESVPWDTRLPADGTKHKLTDDDYLRAADGEVPYAINPPAGYSAQWNNKPAPGWDNGDLSYSWGTDHRVQRIINLVERHIERGGVRYEDVKDIVYDISFVDLRAIRYKGKLLDALKGASLSKTERDAANALRKWNDYRQGDGAKFGGSYPVGFTVFDAFFPRLLEKTFSPAFGDAYEQATHFLDYRYGRGTLMRALHPEEAALEPAVDYFDGQPKCVFRNAFRETVVAFEDAYGCDVSSWRQPAEVDELDNMALFGMPIGIGDAGSMPFLNRGTENHVVRMGEEIRAENVVPPGNSGYVAPDGTRDEHYDDQLEMFIAFEYKDLLFADDEINDATESTKTVER</sequence>
<keyword evidence="3" id="KW-0865">Zymogen</keyword>
<dbReference type="PANTHER" id="PTHR34218:SF4">
    <property type="entry name" value="ACYL-HOMOSERINE LACTONE ACYLASE QUIP"/>
    <property type="match status" value="1"/>
</dbReference>
<evidence type="ECO:0008006" key="7">
    <source>
        <dbReference type="Google" id="ProtNLM"/>
    </source>
</evidence>
<dbReference type="Gene3D" id="2.30.120.10">
    <property type="match status" value="1"/>
</dbReference>
<dbReference type="Pfam" id="PF01804">
    <property type="entry name" value="Penicil_amidase"/>
    <property type="match status" value="1"/>
</dbReference>
<reference evidence="5 6" key="1">
    <citation type="journal article" date="2019" name="Int. J. Syst. Evol. Microbiol.">
        <title>The Global Catalogue of Microorganisms (GCM) 10K type strain sequencing project: providing services to taxonomists for standard genome sequencing and annotation.</title>
        <authorList>
            <consortium name="The Broad Institute Genomics Platform"/>
            <consortium name="The Broad Institute Genome Sequencing Center for Infectious Disease"/>
            <person name="Wu L."/>
            <person name="Ma J."/>
        </authorList>
    </citation>
    <scope>NUCLEOTIDE SEQUENCE [LARGE SCALE GENOMIC DNA]</scope>
    <source>
        <strain evidence="5 6">JCM 17504</strain>
    </source>
</reference>
<evidence type="ECO:0000313" key="6">
    <source>
        <dbReference type="Proteomes" id="UP001501729"/>
    </source>
</evidence>
<dbReference type="Gene3D" id="1.10.287.150">
    <property type="match status" value="1"/>
</dbReference>
<dbReference type="SUPFAM" id="SSF56235">
    <property type="entry name" value="N-terminal nucleophile aminohydrolases (Ntn hydrolases)"/>
    <property type="match status" value="1"/>
</dbReference>
<dbReference type="AlphaFoldDB" id="A0AAV3UNB0"/>
<dbReference type="Proteomes" id="UP001501729">
    <property type="component" value="Unassembled WGS sequence"/>
</dbReference>
<organism evidence="5 6">
    <name type="scientific">Haladaptatus pallidirubidus</name>
    <dbReference type="NCBI Taxonomy" id="1008152"/>
    <lineage>
        <taxon>Archaea</taxon>
        <taxon>Methanobacteriati</taxon>
        <taxon>Methanobacteriota</taxon>
        <taxon>Stenosarchaea group</taxon>
        <taxon>Halobacteria</taxon>
        <taxon>Halobacteriales</taxon>
        <taxon>Haladaptataceae</taxon>
        <taxon>Haladaptatus</taxon>
    </lineage>
</organism>
<name>A0AAV3UNB0_9EURY</name>
<dbReference type="PANTHER" id="PTHR34218">
    <property type="entry name" value="PEPTIDASE S45 PENICILLIN AMIDASE"/>
    <property type="match status" value="1"/>
</dbReference>
<dbReference type="Gene3D" id="1.10.439.10">
    <property type="entry name" value="Penicillin Amidohydrolase, domain 1"/>
    <property type="match status" value="1"/>
</dbReference>
<accession>A0AAV3UNB0</accession>
<dbReference type="PIRSF" id="PIRSF001227">
    <property type="entry name" value="Pen_acylase"/>
    <property type="match status" value="1"/>
</dbReference>
<dbReference type="InterPro" id="IPR002692">
    <property type="entry name" value="S45"/>
</dbReference>
<dbReference type="InterPro" id="IPR029055">
    <property type="entry name" value="Ntn_hydrolases_N"/>
</dbReference>
<gene>
    <name evidence="5" type="ORF">GCM10025751_43620</name>
</gene>
<dbReference type="GeneID" id="68613774"/>
<feature type="region of interest" description="Disordered" evidence="4">
    <location>
        <begin position="210"/>
        <end position="266"/>
    </location>
</feature>
<dbReference type="EMBL" id="BAABKX010000018">
    <property type="protein sequence ID" value="GAA5059527.1"/>
    <property type="molecule type" value="Genomic_DNA"/>
</dbReference>
<protein>
    <recommendedName>
        <fullName evidence="7">Penicillin amidase</fullName>
    </recommendedName>
</protein>
<evidence type="ECO:0000256" key="1">
    <source>
        <dbReference type="ARBA" id="ARBA00006586"/>
    </source>
</evidence>
<dbReference type="InterPro" id="IPR014395">
    <property type="entry name" value="Pen/GL7ACA/AHL_acylase"/>
</dbReference>
<dbReference type="GO" id="GO:0016811">
    <property type="term" value="F:hydrolase activity, acting on carbon-nitrogen (but not peptide) bonds, in linear amides"/>
    <property type="evidence" value="ECO:0007669"/>
    <property type="project" value="InterPro"/>
</dbReference>
<keyword evidence="2" id="KW-0378">Hydrolase</keyword>
<evidence type="ECO:0000313" key="5">
    <source>
        <dbReference type="EMBL" id="GAA5059527.1"/>
    </source>
</evidence>
<proteinExistence type="inferred from homology"/>
<dbReference type="InterPro" id="IPR043147">
    <property type="entry name" value="Penicillin_amidase_A-knob"/>
</dbReference>
<dbReference type="Gene3D" id="3.60.20.10">
    <property type="entry name" value="Glutamine Phosphoribosylpyrophosphate, subunit 1, domain 1"/>
    <property type="match status" value="1"/>
</dbReference>